<dbReference type="GO" id="GO:0016747">
    <property type="term" value="F:acyltransferase activity, transferring groups other than amino-acyl groups"/>
    <property type="evidence" value="ECO:0007669"/>
    <property type="project" value="InterPro"/>
</dbReference>
<name>A0A3D8PZJ9_9BACI</name>
<dbReference type="RefSeq" id="WP_115748330.1">
    <property type="nucleotide sequence ID" value="NZ_PIOD01000003.1"/>
</dbReference>
<evidence type="ECO:0000259" key="1">
    <source>
        <dbReference type="PROSITE" id="PS51186"/>
    </source>
</evidence>
<dbReference type="PROSITE" id="PS51186">
    <property type="entry name" value="GNAT"/>
    <property type="match status" value="1"/>
</dbReference>
<keyword evidence="2" id="KW-0808">Transferase</keyword>
<keyword evidence="3" id="KW-1185">Reference proteome</keyword>
<reference evidence="3" key="1">
    <citation type="submission" date="2017-11" db="EMBL/GenBank/DDBJ databases">
        <authorList>
            <person name="Zhu W."/>
        </authorList>
    </citation>
    <scope>NUCLEOTIDE SEQUENCE [LARGE SCALE GENOMIC DNA]</scope>
    <source>
        <strain evidence="3">CAU 1051</strain>
    </source>
</reference>
<organism evidence="2 3">
    <name type="scientific">Oceanobacillus chungangensis</name>
    <dbReference type="NCBI Taxonomy" id="1229152"/>
    <lineage>
        <taxon>Bacteria</taxon>
        <taxon>Bacillati</taxon>
        <taxon>Bacillota</taxon>
        <taxon>Bacilli</taxon>
        <taxon>Bacillales</taxon>
        <taxon>Bacillaceae</taxon>
        <taxon>Oceanobacillus</taxon>
    </lineage>
</organism>
<evidence type="ECO:0000313" key="2">
    <source>
        <dbReference type="EMBL" id="RDW21232.1"/>
    </source>
</evidence>
<dbReference type="Pfam" id="PF00583">
    <property type="entry name" value="Acetyltransf_1"/>
    <property type="match status" value="1"/>
</dbReference>
<dbReference type="Gene3D" id="3.40.630.30">
    <property type="match status" value="1"/>
</dbReference>
<gene>
    <name evidence="2" type="ORF">CWR45_03025</name>
</gene>
<dbReference type="AlphaFoldDB" id="A0A3D8PZJ9"/>
<feature type="domain" description="N-acetyltransferase" evidence="1">
    <location>
        <begin position="10"/>
        <end position="147"/>
    </location>
</feature>
<dbReference type="InterPro" id="IPR000182">
    <property type="entry name" value="GNAT_dom"/>
</dbReference>
<comment type="caution">
    <text evidence="2">The sequence shown here is derived from an EMBL/GenBank/DDBJ whole genome shotgun (WGS) entry which is preliminary data.</text>
</comment>
<dbReference type="OrthoDB" id="46888at2"/>
<dbReference type="EMBL" id="PIOD01000003">
    <property type="protein sequence ID" value="RDW21232.1"/>
    <property type="molecule type" value="Genomic_DNA"/>
</dbReference>
<dbReference type="Proteomes" id="UP000256520">
    <property type="component" value="Unassembled WGS sequence"/>
</dbReference>
<evidence type="ECO:0000313" key="3">
    <source>
        <dbReference type="Proteomes" id="UP000256520"/>
    </source>
</evidence>
<proteinExistence type="predicted"/>
<sequence>MIQTINNKDSQIAERILAIQIPAYEVEADLIGFYGIPQLKDTIETVLASEEIFIGFSLENQLAGFISYEETNSEVDICRLVVNPEYFRRGIARSLLLDLIQRTNGKRLIVSTGSKNLPAITLYEKLSFVRYDEVEIATGIYLSQFARKC</sequence>
<dbReference type="CDD" id="cd04301">
    <property type="entry name" value="NAT_SF"/>
    <property type="match status" value="1"/>
</dbReference>
<accession>A0A3D8PZJ9</accession>
<dbReference type="InterPro" id="IPR016181">
    <property type="entry name" value="Acyl_CoA_acyltransferase"/>
</dbReference>
<protein>
    <submittedName>
        <fullName evidence="2">GNAT family N-acetyltransferase</fullName>
    </submittedName>
</protein>
<dbReference type="SUPFAM" id="SSF55729">
    <property type="entry name" value="Acyl-CoA N-acyltransferases (Nat)"/>
    <property type="match status" value="1"/>
</dbReference>